<dbReference type="InterPro" id="IPR038071">
    <property type="entry name" value="UROD/MetE-like_sf"/>
</dbReference>
<feature type="domain" description="Uroporphyrinogen decarboxylase (URO-D)" evidence="1">
    <location>
        <begin position="203"/>
        <end position="437"/>
    </location>
</feature>
<dbReference type="AlphaFoldDB" id="E0SSL0"/>
<evidence type="ECO:0000313" key="3">
    <source>
        <dbReference type="Proteomes" id="UP000001304"/>
    </source>
</evidence>
<dbReference type="PANTHER" id="PTHR47099:SF1">
    <property type="entry name" value="METHYLCOBAMIDE:COM METHYLTRANSFERASE MTBA"/>
    <property type="match status" value="1"/>
</dbReference>
<dbReference type="Proteomes" id="UP000001304">
    <property type="component" value="Chromosome"/>
</dbReference>
<dbReference type="HOGENOM" id="CLU_054162_0_0_2"/>
<dbReference type="InterPro" id="IPR000257">
    <property type="entry name" value="Uroporphyrinogen_deCOase"/>
</dbReference>
<accession>E0SSL0</accession>
<dbReference type="GO" id="GO:0004853">
    <property type="term" value="F:uroporphyrinogen decarboxylase activity"/>
    <property type="evidence" value="ECO:0007669"/>
    <property type="project" value="InterPro"/>
</dbReference>
<dbReference type="STRING" id="583356.Igag_1798"/>
<dbReference type="EMBL" id="CP002098">
    <property type="protein sequence ID" value="ADM28595.1"/>
    <property type="molecule type" value="Genomic_DNA"/>
</dbReference>
<organism evidence="2 3">
    <name type="scientific">Ignisphaera aggregans (strain DSM 17230 / JCM 13409 / AQ1.S1)</name>
    <dbReference type="NCBI Taxonomy" id="583356"/>
    <lineage>
        <taxon>Archaea</taxon>
        <taxon>Thermoproteota</taxon>
        <taxon>Thermoprotei</taxon>
        <taxon>Desulfurococcales</taxon>
        <taxon>Desulfurococcaceae</taxon>
        <taxon>Ignisphaera</taxon>
    </lineage>
</organism>
<protein>
    <recommendedName>
        <fullName evidence="1">Uroporphyrinogen decarboxylase (URO-D) domain-containing protein</fullName>
    </recommendedName>
</protein>
<sequence>MYYVDEMKPRDRVLISLRHEEPDRIPIDLGSTHVSTLNPLCYRDLRKYLGLSERPARVKDVVAQLTEIDVELINLFHVDLIDVNRHLPPTNTEVYYRDVFYQCMSCIYRDNVSGKAEVYEPIWKIWTHSYFGFLEEIPACIDINVEGNNIAIYLYKTVLLGKGSVSGTTFSPPDAHGINPLANAQSVEDVKRFDWDVFKVSDRYVQFLREKAEYLYRNTDYALVFSLAGRMHAWAQALRGWTRWLSDLRLKKTLAEAVLDNIVDVLMYNVKKYIDAFGEYVQVIGFADDLGTEEGPQISVQVFRDMYKHRYEEIFSYIKKHSKMYIFLHSDGAIFPLIKEFIDIGLDIINPIQLSAKGMDPERLKKEYGEQITFWGGGADVQRVLPFAKSDEVIQHVKNLIKIFAPNGGFIFATTHNIQPPTPPENIVLTFKTAYEYGKYPIR</sequence>
<name>E0SSL0_IGNAA</name>
<dbReference type="Gene3D" id="3.20.20.210">
    <property type="match status" value="1"/>
</dbReference>
<gene>
    <name evidence="2" type="ordered locus">Igag_1798</name>
</gene>
<dbReference type="BioCyc" id="IAGG583356:GHAH-1785-MONOMER"/>
<evidence type="ECO:0000313" key="2">
    <source>
        <dbReference type="EMBL" id="ADM28595.1"/>
    </source>
</evidence>
<dbReference type="InterPro" id="IPR052024">
    <property type="entry name" value="Methanogen_methyltrans"/>
</dbReference>
<reference evidence="2 3" key="1">
    <citation type="journal article" date="2010" name="Stand. Genomic Sci.">
        <title>Complete genome sequence of Ignisphaera aggregans type strain (AQ1.S1).</title>
        <authorList>
            <person name="Goker M."/>
            <person name="Held B."/>
            <person name="Lapidus A."/>
            <person name="Nolan M."/>
            <person name="Spring S."/>
            <person name="Yasawong M."/>
            <person name="Lucas S."/>
            <person name="Glavina Del Rio T."/>
            <person name="Tice H."/>
            <person name="Cheng J.F."/>
            <person name="Goodwin L."/>
            <person name="Tapia R."/>
            <person name="Pitluck S."/>
            <person name="Liolios K."/>
            <person name="Ivanova N."/>
            <person name="Mavromatis K."/>
            <person name="Mikhailova N."/>
            <person name="Pati A."/>
            <person name="Chen A."/>
            <person name="Palaniappan K."/>
            <person name="Brambilla E."/>
            <person name="Land M."/>
            <person name="Hauser L."/>
            <person name="Chang Y.J."/>
            <person name="Jeffries C.D."/>
            <person name="Brettin T."/>
            <person name="Detter J.C."/>
            <person name="Han C."/>
            <person name="Rohde M."/>
            <person name="Sikorski J."/>
            <person name="Woyke T."/>
            <person name="Bristow J."/>
            <person name="Eisen J.A."/>
            <person name="Markowitz V."/>
            <person name="Hugenholtz P."/>
            <person name="Kyrpides N.C."/>
            <person name="Klenk H.P."/>
        </authorList>
    </citation>
    <scope>NUCLEOTIDE SEQUENCE [LARGE SCALE GENOMIC DNA]</scope>
    <source>
        <strain evidence="3">DSM 17230 / JCM 13409 / AQ1.S1</strain>
    </source>
</reference>
<dbReference type="PANTHER" id="PTHR47099">
    <property type="entry name" value="METHYLCOBAMIDE:COM METHYLTRANSFERASE MTBA"/>
    <property type="match status" value="1"/>
</dbReference>
<keyword evidence="3" id="KW-1185">Reference proteome</keyword>
<dbReference type="SUPFAM" id="SSF51726">
    <property type="entry name" value="UROD/MetE-like"/>
    <property type="match status" value="1"/>
</dbReference>
<dbReference type="GO" id="GO:0006779">
    <property type="term" value="P:porphyrin-containing compound biosynthetic process"/>
    <property type="evidence" value="ECO:0007669"/>
    <property type="project" value="InterPro"/>
</dbReference>
<proteinExistence type="predicted"/>
<evidence type="ECO:0000259" key="1">
    <source>
        <dbReference type="Pfam" id="PF01208"/>
    </source>
</evidence>
<dbReference type="Pfam" id="PF01208">
    <property type="entry name" value="URO-D"/>
    <property type="match status" value="1"/>
</dbReference>
<dbReference type="KEGG" id="iag:Igag_1798"/>